<accession>A0A927IAW0</accession>
<comment type="caution">
    <text evidence="3">The sequence shown here is derived from an EMBL/GenBank/DDBJ whole genome shotgun (WGS) entry which is preliminary data.</text>
</comment>
<feature type="region of interest" description="Disordered" evidence="1">
    <location>
        <begin position="47"/>
        <end position="143"/>
    </location>
</feature>
<keyword evidence="2" id="KW-1133">Transmembrane helix</keyword>
<gene>
    <name evidence="3" type="ORF">IF129_11650</name>
</gene>
<keyword evidence="2" id="KW-0472">Membrane</keyword>
<evidence type="ECO:0000256" key="2">
    <source>
        <dbReference type="SAM" id="Phobius"/>
    </source>
</evidence>
<proteinExistence type="predicted"/>
<evidence type="ECO:0000256" key="1">
    <source>
        <dbReference type="SAM" id="MobiDB-lite"/>
    </source>
</evidence>
<keyword evidence="4" id="KW-1185">Reference proteome</keyword>
<name>A0A927IAW0_9ACTN</name>
<feature type="compositionally biased region" description="Gly residues" evidence="1">
    <location>
        <begin position="113"/>
        <end position="130"/>
    </location>
</feature>
<protein>
    <recommendedName>
        <fullName evidence="5">DUF4232 domain-containing protein</fullName>
    </recommendedName>
</protein>
<feature type="compositionally biased region" description="Basic and acidic residues" evidence="1">
    <location>
        <begin position="76"/>
        <end position="86"/>
    </location>
</feature>
<keyword evidence="2" id="KW-0812">Transmembrane</keyword>
<reference evidence="3" key="1">
    <citation type="submission" date="2020-09" db="EMBL/GenBank/DDBJ databases">
        <title>Secondary metabolite and genome analysis of marine Streptomyces chumphonensis KK1-2T.</title>
        <authorList>
            <person name="Phongsopitanun W."/>
            <person name="Kanchanasin P."/>
            <person name="Pittayakhajonwut P."/>
            <person name="Suwanborirux K."/>
            <person name="Tanasupawat S."/>
        </authorList>
    </citation>
    <scope>NUCLEOTIDE SEQUENCE</scope>
    <source>
        <strain evidence="3">KK1-2</strain>
    </source>
</reference>
<dbReference type="EMBL" id="JACXYU010000004">
    <property type="protein sequence ID" value="MBD3932203.1"/>
    <property type="molecule type" value="Genomic_DNA"/>
</dbReference>
<organism evidence="3 4">
    <name type="scientific">Streptomyces chumphonensis</name>
    <dbReference type="NCBI Taxonomy" id="1214925"/>
    <lineage>
        <taxon>Bacteria</taxon>
        <taxon>Bacillati</taxon>
        <taxon>Actinomycetota</taxon>
        <taxon>Actinomycetes</taxon>
        <taxon>Kitasatosporales</taxon>
        <taxon>Streptomycetaceae</taxon>
        <taxon>Streptomyces</taxon>
    </lineage>
</organism>
<sequence length="280" mass="27709">MGSLRNPVGPLPSSIYWRRRAVALSVVALLSLLAWWMFSLGGGGGDTRNQAGGGPDDEPGAASSITPGPSATESLDDSRPGGRDESGTGGSGGDDDTSGDGDGGSDGSDGSDGESGGSGGSGGEGASGDGKNGDAEPGASGGGDVDGLPVCAAGKVKLSLVAVRNTYAPDERPRLRLTVDNTGGSACRVGVGPEQAVVTVVDADDGTVWSSEHCAEPGDAAQLRVPGREKVDHTIEWDRRGSAPGCSGKSRAEAEPGTYLAEIAVPGLGTAQTSFVLAKD</sequence>
<dbReference type="Proteomes" id="UP000632289">
    <property type="component" value="Unassembled WGS sequence"/>
</dbReference>
<feature type="transmembrane region" description="Helical" evidence="2">
    <location>
        <begin position="21"/>
        <end position="38"/>
    </location>
</feature>
<dbReference type="AlphaFoldDB" id="A0A927IAW0"/>
<evidence type="ECO:0008006" key="5">
    <source>
        <dbReference type="Google" id="ProtNLM"/>
    </source>
</evidence>
<evidence type="ECO:0000313" key="4">
    <source>
        <dbReference type="Proteomes" id="UP000632289"/>
    </source>
</evidence>
<evidence type="ECO:0000313" key="3">
    <source>
        <dbReference type="EMBL" id="MBD3932203.1"/>
    </source>
</evidence>
<feature type="compositionally biased region" description="Polar residues" evidence="1">
    <location>
        <begin position="63"/>
        <end position="73"/>
    </location>
</feature>
<dbReference type="RefSeq" id="WP_191209484.1">
    <property type="nucleotide sequence ID" value="NZ_BAABKL010000050.1"/>
</dbReference>